<name>A0A1A5YCM1_9BACL</name>
<evidence type="ECO:0008006" key="3">
    <source>
        <dbReference type="Google" id="ProtNLM"/>
    </source>
</evidence>
<sequence>MAFGIKREELQAWKSAVAQGEIAFLTHYWLDERFPEMKTVTKVGCSNLDKLAAWCRDHGLEPRYIHRRGEYPHFDLFGPRQAAILKKAGQQGIIQRFGIKETVR</sequence>
<dbReference type="STRING" id="1844972.A7K91_23870"/>
<comment type="caution">
    <text evidence="1">The sequence shown here is derived from an EMBL/GenBank/DDBJ whole genome shotgun (WGS) entry which is preliminary data.</text>
</comment>
<keyword evidence="2" id="KW-1185">Reference proteome</keyword>
<reference evidence="1 2" key="1">
    <citation type="submission" date="2016-05" db="EMBL/GenBank/DDBJ databases">
        <title>Paenibacillus oryzae. sp. nov., isolated from the rice root.</title>
        <authorList>
            <person name="Zhang J."/>
            <person name="Zhang X."/>
        </authorList>
    </citation>
    <scope>NUCLEOTIDE SEQUENCE [LARGE SCALE GENOMIC DNA]</scope>
    <source>
        <strain evidence="1 2">1DrF-4</strain>
    </source>
</reference>
<dbReference type="Proteomes" id="UP000092024">
    <property type="component" value="Unassembled WGS sequence"/>
</dbReference>
<protein>
    <recommendedName>
        <fullName evidence="3">YneQ</fullName>
    </recommendedName>
</protein>
<dbReference type="RefSeq" id="WP_068686717.1">
    <property type="nucleotide sequence ID" value="NZ_LYPA01000075.1"/>
</dbReference>
<evidence type="ECO:0000313" key="1">
    <source>
        <dbReference type="EMBL" id="OBR63140.1"/>
    </source>
</evidence>
<dbReference type="EMBL" id="LYPA01000075">
    <property type="protein sequence ID" value="OBR63140.1"/>
    <property type="molecule type" value="Genomic_DNA"/>
</dbReference>
<proteinExistence type="predicted"/>
<gene>
    <name evidence="1" type="ORF">A7K91_23870</name>
</gene>
<accession>A0A1A5YCM1</accession>
<evidence type="ECO:0000313" key="2">
    <source>
        <dbReference type="Proteomes" id="UP000092024"/>
    </source>
</evidence>
<organism evidence="1 2">
    <name type="scientific">Paenibacillus oryzae</name>
    <dbReference type="NCBI Taxonomy" id="1844972"/>
    <lineage>
        <taxon>Bacteria</taxon>
        <taxon>Bacillati</taxon>
        <taxon>Bacillota</taxon>
        <taxon>Bacilli</taxon>
        <taxon>Bacillales</taxon>
        <taxon>Paenibacillaceae</taxon>
        <taxon>Paenibacillus</taxon>
    </lineage>
</organism>
<dbReference type="OrthoDB" id="2361368at2"/>
<dbReference type="AlphaFoldDB" id="A0A1A5YCM1"/>